<dbReference type="PANTHER" id="PTHR16133">
    <property type="entry name" value="SOLUTE CARRIER FAMILY 39 ZINC TRANSPORTER , MEMBER 9-RELATED"/>
    <property type="match status" value="1"/>
</dbReference>
<sequence length="342" mass="36884">MAVGITGVLLLALFLFVATFAIGWLPSYYVGNGVAKQDNYIAILSQFGVGMLLGTSFMLVIPEGVTACTEHGGNVGLNLLIGFLVVYILDRIVQILMSNSTGYNSVQQGETTELASFKDVLKNPKRMITAILKNNVVFALVVHGLSDGIALGTTTNNESLLIVVLIAIVIHKIPAVLSLTSLMISKQRLPKWEVLSNLFAFALSTPLGYIVVSAFNLRHSETMDWFSGNLLLMSGGSLLYASFTAFTSGDSHDHSSMEDNVEGGYFREGSNFVMVEQPILEEGNTTTNKNNNLNVDFANVTAVTPPLPNTKPDEKLSSSQELMYVLLGVAVPTAISFFITEG</sequence>
<name>G8ZP19_TORDE</name>
<keyword evidence="5" id="KW-0333">Golgi apparatus</keyword>
<keyword evidence="6 7" id="KW-0472">Membrane</keyword>
<keyword evidence="9" id="KW-1185">Reference proteome</keyword>
<feature type="transmembrane region" description="Helical" evidence="7">
    <location>
        <begin position="73"/>
        <end position="89"/>
    </location>
</feature>
<feature type="transmembrane region" description="Helical" evidence="7">
    <location>
        <begin position="227"/>
        <end position="247"/>
    </location>
</feature>
<feature type="transmembrane region" description="Helical" evidence="7">
    <location>
        <begin position="40"/>
        <end position="61"/>
    </location>
</feature>
<dbReference type="InParanoid" id="G8ZP19"/>
<dbReference type="GO" id="GO:0030026">
    <property type="term" value="P:intracellular manganese ion homeostasis"/>
    <property type="evidence" value="ECO:0007669"/>
    <property type="project" value="EnsemblFungi"/>
</dbReference>
<dbReference type="GO" id="GO:0005384">
    <property type="term" value="F:manganese ion transmembrane transporter activity"/>
    <property type="evidence" value="ECO:0007669"/>
    <property type="project" value="EnsemblFungi"/>
</dbReference>
<dbReference type="Proteomes" id="UP000005627">
    <property type="component" value="Chromosome 2"/>
</dbReference>
<dbReference type="InterPro" id="IPR003689">
    <property type="entry name" value="ZIP"/>
</dbReference>
<protein>
    <submittedName>
        <fullName evidence="8">Uncharacterized protein</fullName>
    </submittedName>
</protein>
<proteinExistence type="predicted"/>
<dbReference type="OrthoDB" id="19859at2759"/>
<dbReference type="GO" id="GO:0005770">
    <property type="term" value="C:late endosome"/>
    <property type="evidence" value="ECO:0007669"/>
    <property type="project" value="EnsemblFungi"/>
</dbReference>
<keyword evidence="4 7" id="KW-1133">Transmembrane helix</keyword>
<evidence type="ECO:0000256" key="3">
    <source>
        <dbReference type="ARBA" id="ARBA00022692"/>
    </source>
</evidence>
<dbReference type="GO" id="GO:0006829">
    <property type="term" value="P:zinc ion transport"/>
    <property type="evidence" value="ECO:0007669"/>
    <property type="project" value="InterPro"/>
</dbReference>
<evidence type="ECO:0000313" key="9">
    <source>
        <dbReference type="Proteomes" id="UP000005627"/>
    </source>
</evidence>
<evidence type="ECO:0000313" key="8">
    <source>
        <dbReference type="EMBL" id="CCE90363.1"/>
    </source>
</evidence>
<dbReference type="HOGENOM" id="CLU_028824_3_0_1"/>
<dbReference type="InterPro" id="IPR045891">
    <property type="entry name" value="ZIP9"/>
</dbReference>
<accession>G8ZP19</accession>
<dbReference type="Pfam" id="PF02535">
    <property type="entry name" value="Zip"/>
    <property type="match status" value="1"/>
</dbReference>
<dbReference type="AlphaFoldDB" id="G8ZP19"/>
<feature type="transmembrane region" description="Helical" evidence="7">
    <location>
        <begin position="322"/>
        <end position="340"/>
    </location>
</feature>
<dbReference type="KEGG" id="tdl:TDEL_0B02340"/>
<keyword evidence="3 7" id="KW-0812">Transmembrane</keyword>
<evidence type="ECO:0000256" key="4">
    <source>
        <dbReference type="ARBA" id="ARBA00022989"/>
    </source>
</evidence>
<organism evidence="8 9">
    <name type="scientific">Torulaspora delbrueckii</name>
    <name type="common">Yeast</name>
    <name type="synonym">Candida colliculosa</name>
    <dbReference type="NCBI Taxonomy" id="4950"/>
    <lineage>
        <taxon>Eukaryota</taxon>
        <taxon>Fungi</taxon>
        <taxon>Dikarya</taxon>
        <taxon>Ascomycota</taxon>
        <taxon>Saccharomycotina</taxon>
        <taxon>Saccharomycetes</taxon>
        <taxon>Saccharomycetales</taxon>
        <taxon>Saccharomycetaceae</taxon>
        <taxon>Torulaspora</taxon>
    </lineage>
</organism>
<dbReference type="STRING" id="1076872.G8ZP19"/>
<dbReference type="GO" id="GO:0005802">
    <property type="term" value="C:trans-Golgi network"/>
    <property type="evidence" value="ECO:0007669"/>
    <property type="project" value="EnsemblFungi"/>
</dbReference>
<evidence type="ECO:0000256" key="2">
    <source>
        <dbReference type="ARBA" id="ARBA00004394"/>
    </source>
</evidence>
<evidence type="ECO:0000256" key="6">
    <source>
        <dbReference type="ARBA" id="ARBA00023136"/>
    </source>
</evidence>
<evidence type="ECO:0000256" key="5">
    <source>
        <dbReference type="ARBA" id="ARBA00023034"/>
    </source>
</evidence>
<dbReference type="EMBL" id="HE616743">
    <property type="protein sequence ID" value="CCE90363.1"/>
    <property type="molecule type" value="Genomic_DNA"/>
</dbReference>
<feature type="transmembrane region" description="Helical" evidence="7">
    <location>
        <begin position="6"/>
        <end position="28"/>
    </location>
</feature>
<comment type="subcellular location">
    <subcellularLocation>
        <location evidence="1">Endomembrane system</location>
        <topology evidence="1">Multi-pass membrane protein</topology>
    </subcellularLocation>
    <subcellularLocation>
        <location evidence="2">Golgi apparatus membrane</location>
    </subcellularLocation>
</comment>
<feature type="transmembrane region" description="Helical" evidence="7">
    <location>
        <begin position="160"/>
        <end position="182"/>
    </location>
</feature>
<dbReference type="RefSeq" id="XP_003679574.1">
    <property type="nucleotide sequence ID" value="XM_003679526.1"/>
</dbReference>
<dbReference type="GO" id="GO:0000139">
    <property type="term" value="C:Golgi membrane"/>
    <property type="evidence" value="ECO:0007669"/>
    <property type="project" value="UniProtKB-SubCell"/>
</dbReference>
<dbReference type="PANTHER" id="PTHR16133:SF0">
    <property type="entry name" value="ZINC_IRON REGULATED TRANSPORTER-RELATED PROTEIN 102B, ISOFORM E"/>
    <property type="match status" value="1"/>
</dbReference>
<evidence type="ECO:0000256" key="1">
    <source>
        <dbReference type="ARBA" id="ARBA00004127"/>
    </source>
</evidence>
<feature type="transmembrane region" description="Helical" evidence="7">
    <location>
        <begin position="194"/>
        <end position="215"/>
    </location>
</feature>
<dbReference type="eggNOG" id="KOG3907">
    <property type="taxonomic scope" value="Eukaryota"/>
</dbReference>
<evidence type="ECO:0000256" key="7">
    <source>
        <dbReference type="SAM" id="Phobius"/>
    </source>
</evidence>
<gene>
    <name evidence="8" type="primary">TDEL0B02340</name>
    <name evidence="8" type="ORF">TDEL_0B02340</name>
</gene>
<dbReference type="GeneID" id="11504284"/>
<dbReference type="FunCoup" id="G8ZP19">
    <property type="interactions" value="329"/>
</dbReference>
<reference evidence="8 9" key="1">
    <citation type="journal article" date="2011" name="Proc. Natl. Acad. Sci. U.S.A.">
        <title>Evolutionary erosion of yeast sex chromosomes by mating-type switching accidents.</title>
        <authorList>
            <person name="Gordon J.L."/>
            <person name="Armisen D."/>
            <person name="Proux-Wera E."/>
            <person name="Oheigeartaigh S.S."/>
            <person name="Byrne K.P."/>
            <person name="Wolfe K.H."/>
        </authorList>
    </citation>
    <scope>NUCLEOTIDE SEQUENCE [LARGE SCALE GENOMIC DNA]</scope>
    <source>
        <strain evidence="9">ATCC 10662 / CBS 1146 / NBRC 0425 / NCYC 2629 / NRRL Y-866</strain>
    </source>
</reference>